<organism evidence="2 3">
    <name type="scientific">Actinophytocola algeriensis</name>
    <dbReference type="NCBI Taxonomy" id="1768010"/>
    <lineage>
        <taxon>Bacteria</taxon>
        <taxon>Bacillati</taxon>
        <taxon>Actinomycetota</taxon>
        <taxon>Actinomycetes</taxon>
        <taxon>Pseudonocardiales</taxon>
        <taxon>Pseudonocardiaceae</taxon>
    </lineage>
</organism>
<reference evidence="2 3" key="1">
    <citation type="submission" date="2020-08" db="EMBL/GenBank/DDBJ databases">
        <title>Genomic Encyclopedia of Type Strains, Phase III (KMG-III): the genomes of soil and plant-associated and newly described type strains.</title>
        <authorList>
            <person name="Whitman W."/>
        </authorList>
    </citation>
    <scope>NUCLEOTIDE SEQUENCE [LARGE SCALE GENOMIC DNA]</scope>
    <source>
        <strain evidence="2 3">CECT 8960</strain>
    </source>
</reference>
<keyword evidence="3" id="KW-1185">Reference proteome</keyword>
<dbReference type="PANTHER" id="PTHR43433">
    <property type="entry name" value="HYDROLASE, ALPHA/BETA FOLD FAMILY PROTEIN"/>
    <property type="match status" value="1"/>
</dbReference>
<sequence length="258" mass="26171">MNVPVVLLHALATTSAMWCAQTDALRRLGHPVLAPDLRGHGSAPLGTAEPSLDVLADDLARALDRHGFGRAVLAGSSMGGYVALAFLRRHPERVSGLALLGTRATADEPGTAAARLAFAARIGDPALRPGLLAATTPRLVGATTRATRRAVLAEVTAMADAADPAGVAWAQRAIAARPDSVALLRSAAVPAVVIAGAEDELVAISEAELMAVALPGGRLVVVPGAGHLTPVEARCAVMAALTDLIARAAARPAMEVSA</sequence>
<evidence type="ECO:0000313" key="3">
    <source>
        <dbReference type="Proteomes" id="UP000520767"/>
    </source>
</evidence>
<accession>A0A7W7Q7H7</accession>
<dbReference type="AlphaFoldDB" id="A0A7W7Q7H7"/>
<proteinExistence type="predicted"/>
<dbReference type="Pfam" id="PF00561">
    <property type="entry name" value="Abhydrolase_1"/>
    <property type="match status" value="1"/>
</dbReference>
<dbReference type="PANTHER" id="PTHR43433:SF5">
    <property type="entry name" value="AB HYDROLASE-1 DOMAIN-CONTAINING PROTEIN"/>
    <property type="match status" value="1"/>
</dbReference>
<name>A0A7W7Q7H7_9PSEU</name>
<dbReference type="EMBL" id="JACHJQ010000005">
    <property type="protein sequence ID" value="MBB4908424.1"/>
    <property type="molecule type" value="Genomic_DNA"/>
</dbReference>
<evidence type="ECO:0000259" key="1">
    <source>
        <dbReference type="Pfam" id="PF00561"/>
    </source>
</evidence>
<dbReference type="InterPro" id="IPR050471">
    <property type="entry name" value="AB_hydrolase"/>
</dbReference>
<protein>
    <submittedName>
        <fullName evidence="2">Pimeloyl-ACP methyl ester carboxylesterase</fullName>
    </submittedName>
</protein>
<dbReference type="Proteomes" id="UP000520767">
    <property type="component" value="Unassembled WGS sequence"/>
</dbReference>
<dbReference type="RefSeq" id="WP_221464199.1">
    <property type="nucleotide sequence ID" value="NZ_JACHJQ010000005.1"/>
</dbReference>
<dbReference type="Gene3D" id="3.40.50.1820">
    <property type="entry name" value="alpha/beta hydrolase"/>
    <property type="match status" value="1"/>
</dbReference>
<dbReference type="SUPFAM" id="SSF53474">
    <property type="entry name" value="alpha/beta-Hydrolases"/>
    <property type="match status" value="1"/>
</dbReference>
<dbReference type="GO" id="GO:0003824">
    <property type="term" value="F:catalytic activity"/>
    <property type="evidence" value="ECO:0007669"/>
    <property type="project" value="UniProtKB-ARBA"/>
</dbReference>
<evidence type="ECO:0000313" key="2">
    <source>
        <dbReference type="EMBL" id="MBB4908424.1"/>
    </source>
</evidence>
<comment type="caution">
    <text evidence="2">The sequence shown here is derived from an EMBL/GenBank/DDBJ whole genome shotgun (WGS) entry which is preliminary data.</text>
</comment>
<gene>
    <name evidence="2" type="ORF">FHR82_004677</name>
</gene>
<dbReference type="InterPro" id="IPR000073">
    <property type="entry name" value="AB_hydrolase_1"/>
</dbReference>
<dbReference type="PRINTS" id="PR00111">
    <property type="entry name" value="ABHYDROLASE"/>
</dbReference>
<dbReference type="InterPro" id="IPR029058">
    <property type="entry name" value="AB_hydrolase_fold"/>
</dbReference>
<feature type="domain" description="AB hydrolase-1" evidence="1">
    <location>
        <begin position="4"/>
        <end position="230"/>
    </location>
</feature>